<keyword evidence="2" id="KW-1185">Reference proteome</keyword>
<dbReference type="Proteomes" id="UP001370100">
    <property type="component" value="Unassembled WGS sequence"/>
</dbReference>
<sequence>MTSILYPRLLDQAAADLHTSYATMTVEQLRDKYTFSHPSAVFAATGGRRVHAEHLEELRRHIVEAAEEEGFPGGGRRRDHSDFDRQIARLLHERCGLVAAEAAVRPIWAFLALVVTPDVSYWRFPDPPVDRILATDITRHVWGRLWWRAHLLVLPETVPDRYRLLNTFGEADFDQIYARRALLGGSRTLIRTIADTWPSVDRHDLPARLVLRDLLKRLLRVAAVVEFDTLDDGELRDTIRSEAEVTVLELRKRGGYGRATGSSDRS</sequence>
<proteinExistence type="predicted"/>
<dbReference type="InterPro" id="IPR045920">
    <property type="entry name" value="DUF6339"/>
</dbReference>
<organism evidence="1 2">
    <name type="scientific">Actinomycetospora aeridis</name>
    <dbReference type="NCBI Taxonomy" id="3129231"/>
    <lineage>
        <taxon>Bacteria</taxon>
        <taxon>Bacillati</taxon>
        <taxon>Actinomycetota</taxon>
        <taxon>Actinomycetes</taxon>
        <taxon>Pseudonocardiales</taxon>
        <taxon>Pseudonocardiaceae</taxon>
        <taxon>Actinomycetospora</taxon>
    </lineage>
</organism>
<gene>
    <name evidence="1" type="ORF">WCD41_20540</name>
</gene>
<comment type="caution">
    <text evidence="1">The sequence shown here is derived from an EMBL/GenBank/DDBJ whole genome shotgun (WGS) entry which is preliminary data.</text>
</comment>
<name>A0ABU8N8X1_9PSEU</name>
<evidence type="ECO:0000313" key="2">
    <source>
        <dbReference type="Proteomes" id="UP001370100"/>
    </source>
</evidence>
<accession>A0ABU8N8X1</accession>
<dbReference type="EMBL" id="JBBEGL010000005">
    <property type="protein sequence ID" value="MEJ2888859.1"/>
    <property type="molecule type" value="Genomic_DNA"/>
</dbReference>
<reference evidence="1 2" key="1">
    <citation type="submission" date="2024-03" db="EMBL/GenBank/DDBJ databases">
        <title>Actinomycetospora sp. OC33-EN06, a novel actinomycete isolated from wild orchid (Aerides multiflora).</title>
        <authorList>
            <person name="Suriyachadkun C."/>
        </authorList>
    </citation>
    <scope>NUCLEOTIDE SEQUENCE [LARGE SCALE GENOMIC DNA]</scope>
    <source>
        <strain evidence="1 2">OC33-EN06</strain>
    </source>
</reference>
<protein>
    <submittedName>
        <fullName evidence="1">DUF6339 family protein</fullName>
    </submittedName>
</protein>
<dbReference type="Pfam" id="PF19866">
    <property type="entry name" value="DUF6339"/>
    <property type="match status" value="1"/>
</dbReference>
<evidence type="ECO:0000313" key="1">
    <source>
        <dbReference type="EMBL" id="MEJ2888859.1"/>
    </source>
</evidence>
<dbReference type="RefSeq" id="WP_337715803.1">
    <property type="nucleotide sequence ID" value="NZ_JBBEGL010000005.1"/>
</dbReference>